<dbReference type="InterPro" id="IPR029063">
    <property type="entry name" value="SAM-dependent_MTases_sf"/>
</dbReference>
<evidence type="ECO:0000313" key="1">
    <source>
        <dbReference type="Proteomes" id="UP000515151"/>
    </source>
</evidence>
<dbReference type="AlphaFoldDB" id="A0A6P8E811"/>
<dbReference type="InterPro" id="IPR005299">
    <property type="entry name" value="MeTrfase_7"/>
</dbReference>
<dbReference type="Gene3D" id="3.40.50.150">
    <property type="entry name" value="Vaccinia Virus protein VP39"/>
    <property type="match status" value="1"/>
</dbReference>
<organism evidence="1 2">
    <name type="scientific">Punica granatum</name>
    <name type="common">Pomegranate</name>
    <dbReference type="NCBI Taxonomy" id="22663"/>
    <lineage>
        <taxon>Eukaryota</taxon>
        <taxon>Viridiplantae</taxon>
        <taxon>Streptophyta</taxon>
        <taxon>Embryophyta</taxon>
        <taxon>Tracheophyta</taxon>
        <taxon>Spermatophyta</taxon>
        <taxon>Magnoliopsida</taxon>
        <taxon>eudicotyledons</taxon>
        <taxon>Gunneridae</taxon>
        <taxon>Pentapetalae</taxon>
        <taxon>rosids</taxon>
        <taxon>malvids</taxon>
        <taxon>Myrtales</taxon>
        <taxon>Lythraceae</taxon>
        <taxon>Punica</taxon>
    </lineage>
</organism>
<dbReference type="SUPFAM" id="SSF53335">
    <property type="entry name" value="S-adenosyl-L-methionine-dependent methyltransferases"/>
    <property type="match status" value="1"/>
</dbReference>
<keyword evidence="1" id="KW-1185">Reference proteome</keyword>
<reference evidence="2" key="2">
    <citation type="submission" date="2025-08" db="UniProtKB">
        <authorList>
            <consortium name="RefSeq"/>
        </authorList>
    </citation>
    <scope>IDENTIFICATION</scope>
    <source>
        <tissue evidence="2">Leaf</tissue>
    </source>
</reference>
<name>A0A6P8E811_PUNGR</name>
<dbReference type="Proteomes" id="UP000515151">
    <property type="component" value="Chromosome 6"/>
</dbReference>
<dbReference type="GO" id="GO:0008168">
    <property type="term" value="F:methyltransferase activity"/>
    <property type="evidence" value="ECO:0007669"/>
    <property type="project" value="InterPro"/>
</dbReference>
<proteinExistence type="predicted"/>
<dbReference type="OrthoDB" id="1523883at2759"/>
<reference evidence="1" key="1">
    <citation type="journal article" date="2020" name="Plant Biotechnol. J.">
        <title>The pomegranate (Punica granatum L.) draft genome dissects genetic divergence between soft- and hard-seeded cultivars.</title>
        <authorList>
            <person name="Luo X."/>
            <person name="Li H."/>
            <person name="Wu Z."/>
            <person name="Yao W."/>
            <person name="Zhao P."/>
            <person name="Cao D."/>
            <person name="Yu H."/>
            <person name="Li K."/>
            <person name="Poudel K."/>
            <person name="Zhao D."/>
            <person name="Zhang F."/>
            <person name="Xia X."/>
            <person name="Chen L."/>
            <person name="Wang Q."/>
            <person name="Jing D."/>
            <person name="Cao S."/>
        </authorList>
    </citation>
    <scope>NUCLEOTIDE SEQUENCE [LARGE SCALE GENOMIC DNA]</scope>
    <source>
        <strain evidence="1">cv. Tunisia</strain>
    </source>
</reference>
<dbReference type="PANTHER" id="PTHR31009">
    <property type="entry name" value="S-ADENOSYL-L-METHIONINE:CARBOXYL METHYLTRANSFERASE FAMILY PROTEIN"/>
    <property type="match status" value="1"/>
</dbReference>
<dbReference type="RefSeq" id="XP_031402659.1">
    <property type="nucleotide sequence ID" value="XM_031546799.1"/>
</dbReference>
<accession>A0A6P8E811</accession>
<dbReference type="GeneID" id="116212232"/>
<gene>
    <name evidence="2" type="primary">LOC116212232</name>
</gene>
<sequence>MKGGDGPASYSHSSSFQVSLSSSISPDSSNLILISSPNYFSISDQAKAPLAKGIQQNIVLPTDLSSTLHQIFRIADLGCSIGPNTFACVQTIIEAVKAKYKAEGFRSKTLELQVFFNDQDNSDFNTLLQTLLQDRSYLVAGVPGSFHGKLLPMASMNVMHSSYALHWLSKVPEEVKRPESLAWNKGKMTYFESAPEVIEAFNAQFHRDIEDFFKQRSMEMAEEGLLIILMPCRPDGSRPSESLFIQGIECTLGHLLVDMAKEVRRLCKSFPPIHLNIEV</sequence>
<evidence type="ECO:0000313" key="2">
    <source>
        <dbReference type="RefSeq" id="XP_031402659.1"/>
    </source>
</evidence>
<dbReference type="Pfam" id="PF03492">
    <property type="entry name" value="Methyltransf_7"/>
    <property type="match status" value="1"/>
</dbReference>
<protein>
    <submittedName>
        <fullName evidence="2">Loganic acid O-methyltransferase-like</fullName>
    </submittedName>
</protein>